<dbReference type="GO" id="GO:0042597">
    <property type="term" value="C:periplasmic space"/>
    <property type="evidence" value="ECO:0007669"/>
    <property type="project" value="UniProtKB-SubCell"/>
</dbReference>
<evidence type="ECO:0000256" key="3">
    <source>
        <dbReference type="ARBA" id="ARBA00022448"/>
    </source>
</evidence>
<dbReference type="InterPro" id="IPR006059">
    <property type="entry name" value="SBP"/>
</dbReference>
<evidence type="ECO:0000256" key="2">
    <source>
        <dbReference type="ARBA" id="ARBA00008520"/>
    </source>
</evidence>
<organism evidence="6 7">
    <name type="scientific">Pararhizobium mangrovi</name>
    <dbReference type="NCBI Taxonomy" id="2590452"/>
    <lineage>
        <taxon>Bacteria</taxon>
        <taxon>Pseudomonadati</taxon>
        <taxon>Pseudomonadota</taxon>
        <taxon>Alphaproteobacteria</taxon>
        <taxon>Hyphomicrobiales</taxon>
        <taxon>Rhizobiaceae</taxon>
        <taxon>Rhizobium/Agrobacterium group</taxon>
        <taxon>Pararhizobium</taxon>
    </lineage>
</organism>
<dbReference type="PANTHER" id="PTHR43649">
    <property type="entry name" value="ARABINOSE-BINDING PROTEIN-RELATED"/>
    <property type="match status" value="1"/>
</dbReference>
<dbReference type="SUPFAM" id="SSF53850">
    <property type="entry name" value="Periplasmic binding protein-like II"/>
    <property type="match status" value="1"/>
</dbReference>
<dbReference type="Proteomes" id="UP000320314">
    <property type="component" value="Unassembled WGS sequence"/>
</dbReference>
<name>A0A506U3T2_9HYPH</name>
<sequence length="435" mass="46889">MTKFGAFSLFAAAGAMTLVATTAFAADKYYDAAVAEAKKIAEGKQLSGTIEMISQNSGAEGQTLQDVYKAFTDATGVDVRFTGTPDYKALVASRIQAGNPPDVAEITLGDAVHYAKEGKVVDLKPAFGDMLQKNFNEMLLKSATVDGKMIGVFQGMNPFMVWYNPKAYTGPNPPKNWQALVDYTDAEAKKGNTTWCAAQGAGAASGFPGSQMIENIFLKKYGPELYNKWGRGELAWTSPQVKDAFEEFNRVIAGKGHLQGGRIGAISTSISTGYNGLTASPPTCQLVLWAAWVPGLIGDTAKPGDNIDFFRMPPEDPKFANYEMYQSAIVIGFSDRPETKAFLEFAASTAAQTYLASLNRWPVANSNVPIDAYPSPLLRKIAKTYFGNSDVQFVAGPNVLKQGDTGTAVWKGVVTYMQDPSKLDSVLQSIQDTIN</sequence>
<feature type="signal peptide" evidence="5">
    <location>
        <begin position="1"/>
        <end position="25"/>
    </location>
</feature>
<keyword evidence="7" id="KW-1185">Reference proteome</keyword>
<accession>A0A506U3T2</accession>
<comment type="similarity">
    <text evidence="2">Belongs to the bacterial solute-binding protein 1 family.</text>
</comment>
<dbReference type="RefSeq" id="WP_141166933.1">
    <property type="nucleotide sequence ID" value="NZ_VHLH01000017.1"/>
</dbReference>
<feature type="chain" id="PRO_5021446046" description="ABC transporter substrate-binding protein" evidence="5">
    <location>
        <begin position="26"/>
        <end position="435"/>
    </location>
</feature>
<evidence type="ECO:0000256" key="4">
    <source>
        <dbReference type="ARBA" id="ARBA00022764"/>
    </source>
</evidence>
<evidence type="ECO:0000313" key="7">
    <source>
        <dbReference type="Proteomes" id="UP000320314"/>
    </source>
</evidence>
<dbReference type="InterPro" id="IPR050490">
    <property type="entry name" value="Bact_solute-bd_prot1"/>
</dbReference>
<keyword evidence="3" id="KW-0813">Transport</keyword>
<dbReference type="PANTHER" id="PTHR43649:SF29">
    <property type="entry name" value="OSMOPROTECTIVE COMPOUNDS-BINDING PROTEIN GGTB"/>
    <property type="match status" value="1"/>
</dbReference>
<reference evidence="6 7" key="1">
    <citation type="submission" date="2019-06" db="EMBL/GenBank/DDBJ databases">
        <authorList>
            <person name="Li M."/>
        </authorList>
    </citation>
    <scope>NUCLEOTIDE SEQUENCE [LARGE SCALE GENOMIC DNA]</scope>
    <source>
        <strain evidence="6 7">BGMRC6574</strain>
    </source>
</reference>
<evidence type="ECO:0008006" key="8">
    <source>
        <dbReference type="Google" id="ProtNLM"/>
    </source>
</evidence>
<dbReference type="Pfam" id="PF13416">
    <property type="entry name" value="SBP_bac_8"/>
    <property type="match status" value="1"/>
</dbReference>
<protein>
    <recommendedName>
        <fullName evidence="8">ABC transporter substrate-binding protein</fullName>
    </recommendedName>
</protein>
<proteinExistence type="inferred from homology"/>
<evidence type="ECO:0000256" key="5">
    <source>
        <dbReference type="SAM" id="SignalP"/>
    </source>
</evidence>
<comment type="caution">
    <text evidence="6">The sequence shown here is derived from an EMBL/GenBank/DDBJ whole genome shotgun (WGS) entry which is preliminary data.</text>
</comment>
<keyword evidence="4" id="KW-0574">Periplasm</keyword>
<keyword evidence="5" id="KW-0732">Signal</keyword>
<dbReference type="Gene3D" id="3.40.190.10">
    <property type="entry name" value="Periplasmic binding protein-like II"/>
    <property type="match status" value="1"/>
</dbReference>
<comment type="subcellular location">
    <subcellularLocation>
        <location evidence="1">Periplasm</location>
    </subcellularLocation>
</comment>
<dbReference type="OrthoDB" id="8663148at2"/>
<evidence type="ECO:0000313" key="6">
    <source>
        <dbReference type="EMBL" id="TPW28108.1"/>
    </source>
</evidence>
<evidence type="ECO:0000256" key="1">
    <source>
        <dbReference type="ARBA" id="ARBA00004418"/>
    </source>
</evidence>
<dbReference type="AlphaFoldDB" id="A0A506U3T2"/>
<gene>
    <name evidence="6" type="ORF">FJU11_10100</name>
</gene>
<dbReference type="EMBL" id="VHLH01000017">
    <property type="protein sequence ID" value="TPW28108.1"/>
    <property type="molecule type" value="Genomic_DNA"/>
</dbReference>